<accession>A0A6A6C1W2</accession>
<feature type="compositionally biased region" description="Pro residues" evidence="1">
    <location>
        <begin position="43"/>
        <end position="54"/>
    </location>
</feature>
<dbReference type="InterPro" id="IPR058940">
    <property type="entry name" value="mS26_fungi"/>
</dbReference>
<dbReference type="OrthoDB" id="5223508at2759"/>
<sequence length="306" mass="34702">MPPKTSISSALSWRCPQCTVRTFASSSKLLAVGPEHPRYVKVPEPPQQTVPHNPPVKGTLPIPRNVFAGNSKGRSDDEIIALSTPSPKNPKNPPKGSREEWKAKMSEIRKQNLREGVKSLRARQISDERHQNVRQAAKQRERQELLQRPDREDERLTAPSNNMDLDALYNKPIPDPTREDRIRTKQLNLQRHEDMKRQERMEAVHSLYMNAREFIVTPQQLDKAVDAAFGTPEMPVQFGKFSTGVSNRSIWAEGRPERVQDKLNVANGQATGFAMRSAKSSSEINKERIRRIAETFTGGKIEKSVE</sequence>
<gene>
    <name evidence="2" type="ORF">M409DRAFT_29445</name>
</gene>
<protein>
    <submittedName>
        <fullName evidence="2">Uncharacterized protein</fullName>
    </submittedName>
</protein>
<proteinExistence type="predicted"/>
<evidence type="ECO:0000256" key="1">
    <source>
        <dbReference type="SAM" id="MobiDB-lite"/>
    </source>
</evidence>
<name>A0A6A6C1W2_ZASCE</name>
<feature type="compositionally biased region" description="Basic and acidic residues" evidence="1">
    <location>
        <begin position="138"/>
        <end position="156"/>
    </location>
</feature>
<dbReference type="GeneID" id="54562740"/>
<feature type="region of interest" description="Disordered" evidence="1">
    <location>
        <begin position="120"/>
        <end position="178"/>
    </location>
</feature>
<evidence type="ECO:0000313" key="3">
    <source>
        <dbReference type="Proteomes" id="UP000799537"/>
    </source>
</evidence>
<dbReference type="AlphaFoldDB" id="A0A6A6C1W2"/>
<dbReference type="CDD" id="cd23703">
    <property type="entry name" value="mS26_PET12"/>
    <property type="match status" value="1"/>
</dbReference>
<organism evidence="2 3">
    <name type="scientific">Zasmidium cellare ATCC 36951</name>
    <dbReference type="NCBI Taxonomy" id="1080233"/>
    <lineage>
        <taxon>Eukaryota</taxon>
        <taxon>Fungi</taxon>
        <taxon>Dikarya</taxon>
        <taxon>Ascomycota</taxon>
        <taxon>Pezizomycotina</taxon>
        <taxon>Dothideomycetes</taxon>
        <taxon>Dothideomycetidae</taxon>
        <taxon>Mycosphaerellales</taxon>
        <taxon>Mycosphaerellaceae</taxon>
        <taxon>Zasmidium</taxon>
    </lineage>
</organism>
<dbReference type="RefSeq" id="XP_033661039.1">
    <property type="nucleotide sequence ID" value="XM_033809468.1"/>
</dbReference>
<feature type="compositionally biased region" description="Basic and acidic residues" evidence="1">
    <location>
        <begin position="120"/>
        <end position="131"/>
    </location>
</feature>
<dbReference type="Pfam" id="PF26163">
    <property type="entry name" value="mS26"/>
    <property type="match status" value="1"/>
</dbReference>
<reference evidence="2" key="1">
    <citation type="journal article" date="2020" name="Stud. Mycol.">
        <title>101 Dothideomycetes genomes: a test case for predicting lifestyles and emergence of pathogens.</title>
        <authorList>
            <person name="Haridas S."/>
            <person name="Albert R."/>
            <person name="Binder M."/>
            <person name="Bloem J."/>
            <person name="Labutti K."/>
            <person name="Salamov A."/>
            <person name="Andreopoulos B."/>
            <person name="Baker S."/>
            <person name="Barry K."/>
            <person name="Bills G."/>
            <person name="Bluhm B."/>
            <person name="Cannon C."/>
            <person name="Castanera R."/>
            <person name="Culley D."/>
            <person name="Daum C."/>
            <person name="Ezra D."/>
            <person name="Gonzalez J."/>
            <person name="Henrissat B."/>
            <person name="Kuo A."/>
            <person name="Liang C."/>
            <person name="Lipzen A."/>
            <person name="Lutzoni F."/>
            <person name="Magnuson J."/>
            <person name="Mondo S."/>
            <person name="Nolan M."/>
            <person name="Ohm R."/>
            <person name="Pangilinan J."/>
            <person name="Park H.-J."/>
            <person name="Ramirez L."/>
            <person name="Alfaro M."/>
            <person name="Sun H."/>
            <person name="Tritt A."/>
            <person name="Yoshinaga Y."/>
            <person name="Zwiers L.-H."/>
            <person name="Turgeon B."/>
            <person name="Goodwin S."/>
            <person name="Spatafora J."/>
            <person name="Crous P."/>
            <person name="Grigoriev I."/>
        </authorList>
    </citation>
    <scope>NUCLEOTIDE SEQUENCE</scope>
    <source>
        <strain evidence="2">ATCC 36951</strain>
    </source>
</reference>
<evidence type="ECO:0000313" key="2">
    <source>
        <dbReference type="EMBL" id="KAF2160150.1"/>
    </source>
</evidence>
<dbReference type="Proteomes" id="UP000799537">
    <property type="component" value="Unassembled WGS sequence"/>
</dbReference>
<dbReference type="EMBL" id="ML993629">
    <property type="protein sequence ID" value="KAF2160150.1"/>
    <property type="molecule type" value="Genomic_DNA"/>
</dbReference>
<feature type="region of interest" description="Disordered" evidence="1">
    <location>
        <begin position="38"/>
        <end position="103"/>
    </location>
</feature>
<keyword evidence="3" id="KW-1185">Reference proteome</keyword>